<reference evidence="2 3" key="1">
    <citation type="submission" date="2019-10" db="EMBL/GenBank/DDBJ databases">
        <title>Nocardia macrotermitis sp. nov. and Nocardia aurantia sp. nov., isolated from the gut of fungus growing-termite Macrotermes natalensis.</title>
        <authorList>
            <person name="Benndorf R."/>
            <person name="Schwitalla J."/>
            <person name="Martin K."/>
            <person name="De Beer W."/>
            <person name="Kaster A.-K."/>
            <person name="Vollmers J."/>
            <person name="Poulsen M."/>
            <person name="Beemelmanns C."/>
        </authorList>
    </citation>
    <scope>NUCLEOTIDE SEQUENCE [LARGE SCALE GENOMIC DNA]</scope>
    <source>
        <strain evidence="2 3">RB20</strain>
    </source>
</reference>
<dbReference type="RefSeq" id="WP_153415702.1">
    <property type="nucleotide sequence ID" value="NZ_WEGK01000025.1"/>
</dbReference>
<accession>A0A7K0DDR9</accession>
<keyword evidence="1" id="KW-0732">Signal</keyword>
<sequence>MISKIRRIAAVAATAAALAGAGAGMASATPVAAEPAHASVGHSMHTWWGEGYCGWGNNFNWHYYNFCDRNVWHGSHHRDWDDYRNHHRGFDFDWFRGR</sequence>
<dbReference type="EMBL" id="WEGK01000025">
    <property type="protein sequence ID" value="MQY23956.1"/>
    <property type="molecule type" value="Genomic_DNA"/>
</dbReference>
<comment type="caution">
    <text evidence="2">The sequence shown here is derived from an EMBL/GenBank/DDBJ whole genome shotgun (WGS) entry which is preliminary data.</text>
</comment>
<keyword evidence="3" id="KW-1185">Reference proteome</keyword>
<feature type="signal peptide" evidence="1">
    <location>
        <begin position="1"/>
        <end position="28"/>
    </location>
</feature>
<name>A0A7K0DDR9_9NOCA</name>
<evidence type="ECO:0000256" key="1">
    <source>
        <dbReference type="SAM" id="SignalP"/>
    </source>
</evidence>
<organism evidence="2 3">
    <name type="scientific">Nocardia macrotermitis</name>
    <dbReference type="NCBI Taxonomy" id="2585198"/>
    <lineage>
        <taxon>Bacteria</taxon>
        <taxon>Bacillati</taxon>
        <taxon>Actinomycetota</taxon>
        <taxon>Actinomycetes</taxon>
        <taxon>Mycobacteriales</taxon>
        <taxon>Nocardiaceae</taxon>
        <taxon>Nocardia</taxon>
    </lineage>
</organism>
<gene>
    <name evidence="2" type="ORF">NRB20_70890</name>
</gene>
<protein>
    <submittedName>
        <fullName evidence="2">Uncharacterized protein</fullName>
    </submittedName>
</protein>
<dbReference type="Proteomes" id="UP000438448">
    <property type="component" value="Unassembled WGS sequence"/>
</dbReference>
<evidence type="ECO:0000313" key="2">
    <source>
        <dbReference type="EMBL" id="MQY23956.1"/>
    </source>
</evidence>
<feature type="chain" id="PRO_5029823827" evidence="1">
    <location>
        <begin position="29"/>
        <end position="98"/>
    </location>
</feature>
<dbReference type="AlphaFoldDB" id="A0A7K0DDR9"/>
<evidence type="ECO:0000313" key="3">
    <source>
        <dbReference type="Proteomes" id="UP000438448"/>
    </source>
</evidence>
<proteinExistence type="predicted"/>
<dbReference type="OrthoDB" id="4559473at2"/>